<accession>D1C972</accession>
<sequence length="274" mass="29693">MAHGARGTGGDITSGYAPVNGLQMYYEIHGAGQPLVVLHGAYMTIELMGEYIPAFARTRQVIAVELQGHGHTADIDRPITYESLADDTAALLRFLGIDQADVFGYSMGGTAALQVAIRHPALVRKLVSVSGSFNTGGLYHEELETIEQMTPDWLESTPMRAAYDRSSPHPEDFPTLMAKLKQLDLTPQDWPAEEIQAITAPTMIVIGDSDGTRPEHAVEMFRLRGGGVFGDITGLPAAQLVVLPGTMHLGILDRVGWLVPMVEEFLDAPMPEQA</sequence>
<reference evidence="2 3" key="2">
    <citation type="journal article" date="2010" name="Stand. Genomic Sci.">
        <title>Complete genome sequence of Desulfohalobium retbaense type strain (HR(100)).</title>
        <authorList>
            <person name="Spring S."/>
            <person name="Nolan M."/>
            <person name="Lapidus A."/>
            <person name="Glavina Del Rio T."/>
            <person name="Copeland A."/>
            <person name="Tice H."/>
            <person name="Cheng J.F."/>
            <person name="Lucas S."/>
            <person name="Land M."/>
            <person name="Chen F."/>
            <person name="Bruce D."/>
            <person name="Goodwin L."/>
            <person name="Pitluck S."/>
            <person name="Ivanova N."/>
            <person name="Mavromatis K."/>
            <person name="Mikhailova N."/>
            <person name="Pati A."/>
            <person name="Chen A."/>
            <person name="Palaniappan K."/>
            <person name="Hauser L."/>
            <person name="Chang Y.J."/>
            <person name="Jeffries C.D."/>
            <person name="Munk C."/>
            <person name="Kiss H."/>
            <person name="Chain P."/>
            <person name="Han C."/>
            <person name="Brettin T."/>
            <person name="Detter J.C."/>
            <person name="Schuler E."/>
            <person name="Goker M."/>
            <person name="Rohde M."/>
            <person name="Bristow J."/>
            <person name="Eisen J.A."/>
            <person name="Markowitz V."/>
            <person name="Hugenholtz P."/>
            <person name="Kyrpides N.C."/>
            <person name="Klenk H.P."/>
        </authorList>
    </citation>
    <scope>NUCLEOTIDE SEQUENCE [LARGE SCALE GENOMIC DNA]</scope>
    <source>
        <strain evidence="3">ATCC 49802 / DSM 20745 / S 6022</strain>
    </source>
</reference>
<protein>
    <submittedName>
        <fullName evidence="2">Alpha/beta hydrolase fold protein</fullName>
    </submittedName>
</protein>
<feature type="domain" description="AB hydrolase-1" evidence="1">
    <location>
        <begin position="34"/>
        <end position="170"/>
    </location>
</feature>
<dbReference type="InterPro" id="IPR000073">
    <property type="entry name" value="AB_hydrolase_1"/>
</dbReference>
<gene>
    <name evidence="2" type="ordered locus">Sthe_2961</name>
</gene>
<dbReference type="STRING" id="479434.Sthe_2961"/>
<dbReference type="RefSeq" id="WP_012873400.1">
    <property type="nucleotide sequence ID" value="NC_013524.1"/>
</dbReference>
<evidence type="ECO:0000313" key="2">
    <source>
        <dbReference type="EMBL" id="ACZ40365.1"/>
    </source>
</evidence>
<dbReference type="PANTHER" id="PTHR46331">
    <property type="entry name" value="VALACYCLOVIR HYDROLASE"/>
    <property type="match status" value="1"/>
</dbReference>
<dbReference type="GO" id="GO:0017171">
    <property type="term" value="F:serine hydrolase activity"/>
    <property type="evidence" value="ECO:0007669"/>
    <property type="project" value="TreeGrafter"/>
</dbReference>
<dbReference type="PRINTS" id="PR00111">
    <property type="entry name" value="ABHYDROLASE"/>
</dbReference>
<dbReference type="Proteomes" id="UP000002027">
    <property type="component" value="Chromosome 2"/>
</dbReference>
<dbReference type="OrthoDB" id="6191536at2"/>
<dbReference type="Pfam" id="PF00561">
    <property type="entry name" value="Abhydrolase_1"/>
    <property type="match status" value="1"/>
</dbReference>
<name>D1C972_SPHTD</name>
<dbReference type="KEGG" id="sti:Sthe_2961"/>
<dbReference type="EMBL" id="CP001824">
    <property type="protein sequence ID" value="ACZ40365.1"/>
    <property type="molecule type" value="Genomic_DNA"/>
</dbReference>
<keyword evidence="2" id="KW-0378">Hydrolase</keyword>
<dbReference type="Gene3D" id="3.40.50.1820">
    <property type="entry name" value="alpha/beta hydrolase"/>
    <property type="match status" value="1"/>
</dbReference>
<evidence type="ECO:0000259" key="1">
    <source>
        <dbReference type="Pfam" id="PF00561"/>
    </source>
</evidence>
<dbReference type="InterPro" id="IPR029058">
    <property type="entry name" value="AB_hydrolase_fold"/>
</dbReference>
<organism evidence="2 3">
    <name type="scientific">Sphaerobacter thermophilus (strain ATCC 49802 / DSM 20745 / KCCM 41009 / NCIMB 13125 / S 6022)</name>
    <dbReference type="NCBI Taxonomy" id="479434"/>
    <lineage>
        <taxon>Bacteria</taxon>
        <taxon>Pseudomonadati</taxon>
        <taxon>Thermomicrobiota</taxon>
        <taxon>Thermomicrobia</taxon>
        <taxon>Sphaerobacterales</taxon>
        <taxon>Sphaerobacterineae</taxon>
        <taxon>Sphaerobacteraceae</taxon>
        <taxon>Sphaerobacter</taxon>
    </lineage>
</organism>
<dbReference type="AlphaFoldDB" id="D1C972"/>
<proteinExistence type="predicted"/>
<evidence type="ECO:0000313" key="3">
    <source>
        <dbReference type="Proteomes" id="UP000002027"/>
    </source>
</evidence>
<dbReference type="SUPFAM" id="SSF53474">
    <property type="entry name" value="alpha/beta-Hydrolases"/>
    <property type="match status" value="1"/>
</dbReference>
<keyword evidence="3" id="KW-1185">Reference proteome</keyword>
<reference evidence="3" key="1">
    <citation type="submission" date="2009-11" db="EMBL/GenBank/DDBJ databases">
        <title>The complete chromosome 2 of Sphaerobacter thermophilus DSM 20745.</title>
        <authorList>
            <person name="Lucas S."/>
            <person name="Copeland A."/>
            <person name="Lapidus A."/>
            <person name="Glavina del Rio T."/>
            <person name="Dalin E."/>
            <person name="Tice H."/>
            <person name="Bruce D."/>
            <person name="Goodwin L."/>
            <person name="Pitluck S."/>
            <person name="Kyrpides N."/>
            <person name="Mavromatis K."/>
            <person name="Ivanova N."/>
            <person name="Mikhailova N."/>
            <person name="LaButti K.M."/>
            <person name="Clum A."/>
            <person name="Sun H.I."/>
            <person name="Brettin T."/>
            <person name="Detter J.C."/>
            <person name="Han C."/>
            <person name="Larimer F."/>
            <person name="Land M."/>
            <person name="Hauser L."/>
            <person name="Markowitz V."/>
            <person name="Cheng J.F."/>
            <person name="Hugenholtz P."/>
            <person name="Woyke T."/>
            <person name="Wu D."/>
            <person name="Steenblock K."/>
            <person name="Schneider S."/>
            <person name="Pukall R."/>
            <person name="Goeker M."/>
            <person name="Klenk H.P."/>
            <person name="Eisen J.A."/>
        </authorList>
    </citation>
    <scope>NUCLEOTIDE SEQUENCE [LARGE SCALE GENOMIC DNA]</scope>
    <source>
        <strain evidence="3">ATCC 49802 / DSM 20745 / S 6022</strain>
    </source>
</reference>
<dbReference type="eggNOG" id="COG0596">
    <property type="taxonomic scope" value="Bacteria"/>
</dbReference>
<dbReference type="PANTHER" id="PTHR46331:SF2">
    <property type="entry name" value="VALACYCLOVIR HYDROLASE"/>
    <property type="match status" value="1"/>
</dbReference>
<dbReference type="InParanoid" id="D1C972"/>
<dbReference type="HOGENOM" id="CLU_020336_50_5_0"/>